<evidence type="ECO:0000256" key="2">
    <source>
        <dbReference type="ARBA" id="ARBA00022448"/>
    </source>
</evidence>
<proteinExistence type="predicted"/>
<dbReference type="SUPFAM" id="SSF52540">
    <property type="entry name" value="P-loop containing nucleoside triphosphate hydrolases"/>
    <property type="match status" value="1"/>
</dbReference>
<evidence type="ECO:0000256" key="1">
    <source>
        <dbReference type="ARBA" id="ARBA00004651"/>
    </source>
</evidence>
<keyword evidence="6 9" id="KW-1133">Transmembrane helix</keyword>
<feature type="domain" description="ABC transporter" evidence="10">
    <location>
        <begin position="421"/>
        <end position="644"/>
    </location>
</feature>
<dbReference type="InterPro" id="IPR027417">
    <property type="entry name" value="P-loop_NTPase"/>
</dbReference>
<evidence type="ECO:0000256" key="6">
    <source>
        <dbReference type="ARBA" id="ARBA00022989"/>
    </source>
</evidence>
<dbReference type="Pfam" id="PF00664">
    <property type="entry name" value="ABC_membrane"/>
    <property type="match status" value="1"/>
</dbReference>
<dbReference type="EMBL" id="CP036349">
    <property type="protein sequence ID" value="QDV72120.1"/>
    <property type="molecule type" value="Genomic_DNA"/>
</dbReference>
<dbReference type="PROSITE" id="PS51257">
    <property type="entry name" value="PROKAR_LIPOPROTEIN"/>
    <property type="match status" value="1"/>
</dbReference>
<evidence type="ECO:0000256" key="8">
    <source>
        <dbReference type="ARBA" id="ARBA00040960"/>
    </source>
</evidence>
<evidence type="ECO:0000313" key="13">
    <source>
        <dbReference type="Proteomes" id="UP000316426"/>
    </source>
</evidence>
<keyword evidence="7 9" id="KW-0472">Membrane</keyword>
<dbReference type="PANTHER" id="PTHR24221:SF654">
    <property type="entry name" value="ATP-BINDING CASSETTE SUB-FAMILY B MEMBER 6"/>
    <property type="match status" value="1"/>
</dbReference>
<keyword evidence="13" id="KW-1185">Reference proteome</keyword>
<protein>
    <recommendedName>
        <fullName evidence="8">Multidrug resistance-like ATP-binding protein MdlB</fullName>
    </recommendedName>
</protein>
<keyword evidence="3 9" id="KW-0812">Transmembrane</keyword>
<dbReference type="KEGG" id="bmei:Spa11_02910"/>
<dbReference type="InterPro" id="IPR011527">
    <property type="entry name" value="ABC1_TM_dom"/>
</dbReference>
<dbReference type="PROSITE" id="PS50929">
    <property type="entry name" value="ABC_TM1F"/>
    <property type="match status" value="1"/>
</dbReference>
<feature type="transmembrane region" description="Helical" evidence="9">
    <location>
        <begin position="126"/>
        <end position="146"/>
    </location>
</feature>
<dbReference type="InterPro" id="IPR003593">
    <property type="entry name" value="AAA+_ATPase"/>
</dbReference>
<name>A0A518K2X4_9BACT</name>
<dbReference type="GO" id="GO:0034040">
    <property type="term" value="F:ATPase-coupled lipid transmembrane transporter activity"/>
    <property type="evidence" value="ECO:0007669"/>
    <property type="project" value="TreeGrafter"/>
</dbReference>
<dbReference type="GO" id="GO:0140359">
    <property type="term" value="F:ABC-type transporter activity"/>
    <property type="evidence" value="ECO:0007669"/>
    <property type="project" value="InterPro"/>
</dbReference>
<dbReference type="InterPro" id="IPR039421">
    <property type="entry name" value="Type_1_exporter"/>
</dbReference>
<dbReference type="FunFam" id="3.40.50.300:FF:000604">
    <property type="entry name" value="ABC transporter B family member 28"/>
    <property type="match status" value="1"/>
</dbReference>
<dbReference type="GO" id="GO:0005886">
    <property type="term" value="C:plasma membrane"/>
    <property type="evidence" value="ECO:0007669"/>
    <property type="project" value="UniProtKB-SubCell"/>
</dbReference>
<dbReference type="SUPFAM" id="SSF90123">
    <property type="entry name" value="ABC transporter transmembrane region"/>
    <property type="match status" value="1"/>
</dbReference>
<feature type="transmembrane region" description="Helical" evidence="9">
    <location>
        <begin position="232"/>
        <end position="250"/>
    </location>
</feature>
<keyword evidence="5 12" id="KW-0067">ATP-binding</keyword>
<evidence type="ECO:0000256" key="4">
    <source>
        <dbReference type="ARBA" id="ARBA00022741"/>
    </source>
</evidence>
<organism evidence="12 13">
    <name type="scientific">Botrimarina mediterranea</name>
    <dbReference type="NCBI Taxonomy" id="2528022"/>
    <lineage>
        <taxon>Bacteria</taxon>
        <taxon>Pseudomonadati</taxon>
        <taxon>Planctomycetota</taxon>
        <taxon>Planctomycetia</taxon>
        <taxon>Pirellulales</taxon>
        <taxon>Lacipirellulaceae</taxon>
        <taxon>Botrimarina</taxon>
    </lineage>
</organism>
<dbReference type="PANTHER" id="PTHR24221">
    <property type="entry name" value="ATP-BINDING CASSETTE SUB-FAMILY B"/>
    <property type="match status" value="1"/>
</dbReference>
<accession>A0A518K2X4</accession>
<evidence type="ECO:0000313" key="12">
    <source>
        <dbReference type="EMBL" id="QDV72120.1"/>
    </source>
</evidence>
<dbReference type="PROSITE" id="PS00211">
    <property type="entry name" value="ABC_TRANSPORTER_1"/>
    <property type="match status" value="1"/>
</dbReference>
<dbReference type="GO" id="GO:0005524">
    <property type="term" value="F:ATP binding"/>
    <property type="evidence" value="ECO:0007669"/>
    <property type="project" value="UniProtKB-KW"/>
</dbReference>
<dbReference type="GO" id="GO:0005737">
    <property type="term" value="C:cytoplasm"/>
    <property type="evidence" value="ECO:0007669"/>
    <property type="project" value="UniProtKB-ARBA"/>
</dbReference>
<keyword evidence="2" id="KW-0813">Transport</keyword>
<gene>
    <name evidence="12" type="primary">msbA</name>
    <name evidence="12" type="ORF">Spa11_02910</name>
</gene>
<feature type="transmembrane region" description="Helical" evidence="9">
    <location>
        <begin position="356"/>
        <end position="375"/>
    </location>
</feature>
<evidence type="ECO:0000259" key="11">
    <source>
        <dbReference type="PROSITE" id="PS50929"/>
    </source>
</evidence>
<feature type="transmembrane region" description="Helical" evidence="9">
    <location>
        <begin position="20"/>
        <end position="43"/>
    </location>
</feature>
<dbReference type="Proteomes" id="UP000316426">
    <property type="component" value="Chromosome"/>
</dbReference>
<dbReference type="AlphaFoldDB" id="A0A518K2X4"/>
<dbReference type="SMART" id="SM00382">
    <property type="entry name" value="AAA"/>
    <property type="match status" value="1"/>
</dbReference>
<dbReference type="InterPro" id="IPR003439">
    <property type="entry name" value="ABC_transporter-like_ATP-bd"/>
</dbReference>
<dbReference type="Pfam" id="PF00005">
    <property type="entry name" value="ABC_tran"/>
    <property type="match status" value="1"/>
</dbReference>
<sequence length="644" mass="70616">MKYFLRALGEGTRHWPALVAAIACSLGVAVLWGANIAAMFPLIQTTLSGHSLQETHAMRVEELREKVAAGETKLAALQAADGAADNAMEPASIEAIEARLQLDRAALTSGEWMQARLDAWLPAGPFSTVVLVVSIVFLGTVVRVLLMMANAMLVAHVTQSTIRDLRNRVFNKSLELDRHGFQVMGISGFQAQITHISDMLSMGITSFYGGAITEPLRILSCLIGAFCVSWRLTLVSLIFAPVAAYLVLTLNRRVRSLSSRVLGRSLGFHHVLLEVLGGHHTVQANTMENFERERFDEATGQMKSTAMLANFYNALSGPITEFFGMGMLCVGLLASSYLVLNKQTTLFGIPMTDEPLSIPAVTVFFGLLIGAADPLRKLSGVVTGLNNGMAAATMLYPVLDWESALYEPKEPQPMPDEIQRIELKGVTFSYDRKHDVLRGADVVINRLDRLAVVGPNGAGKSTMVNLICRYYDPQAGEVLIDGKPVKSYRLHDLRSRFAVVSQQTELFNESILHNIRYGRWEATEEEVYEAARLARAHDFINALPDGYNTVIGSNGHRLSGGQRQRVALARAFLRNAEVLILDEATSQIDAQSERLIHDALNDYGADRTILFITHRESTLSLATRVVRVEDGKLVEVNAKAAIAA</sequence>
<keyword evidence="12" id="KW-0378">Hydrolase</keyword>
<dbReference type="Gene3D" id="3.40.50.300">
    <property type="entry name" value="P-loop containing nucleotide triphosphate hydrolases"/>
    <property type="match status" value="1"/>
</dbReference>
<dbReference type="GO" id="GO:0016887">
    <property type="term" value="F:ATP hydrolysis activity"/>
    <property type="evidence" value="ECO:0007669"/>
    <property type="project" value="InterPro"/>
</dbReference>
<evidence type="ECO:0000256" key="5">
    <source>
        <dbReference type="ARBA" id="ARBA00022840"/>
    </source>
</evidence>
<dbReference type="PROSITE" id="PS50893">
    <property type="entry name" value="ABC_TRANSPORTER_2"/>
    <property type="match status" value="1"/>
</dbReference>
<keyword evidence="4" id="KW-0547">Nucleotide-binding</keyword>
<reference evidence="12 13" key="1">
    <citation type="submission" date="2019-02" db="EMBL/GenBank/DDBJ databases">
        <title>Deep-cultivation of Planctomycetes and their phenomic and genomic characterization uncovers novel biology.</title>
        <authorList>
            <person name="Wiegand S."/>
            <person name="Jogler M."/>
            <person name="Boedeker C."/>
            <person name="Pinto D."/>
            <person name="Vollmers J."/>
            <person name="Rivas-Marin E."/>
            <person name="Kohn T."/>
            <person name="Peeters S.H."/>
            <person name="Heuer A."/>
            <person name="Rast P."/>
            <person name="Oberbeckmann S."/>
            <person name="Bunk B."/>
            <person name="Jeske O."/>
            <person name="Meyerdierks A."/>
            <person name="Storesund J.E."/>
            <person name="Kallscheuer N."/>
            <person name="Luecker S."/>
            <person name="Lage O.M."/>
            <person name="Pohl T."/>
            <person name="Merkel B.J."/>
            <person name="Hornburger P."/>
            <person name="Mueller R.-W."/>
            <person name="Bruemmer F."/>
            <person name="Labrenz M."/>
            <person name="Spormann A.M."/>
            <person name="Op den Camp H."/>
            <person name="Overmann J."/>
            <person name="Amann R."/>
            <person name="Jetten M.S.M."/>
            <person name="Mascher T."/>
            <person name="Medema M.H."/>
            <person name="Devos D.P."/>
            <person name="Kaster A.-K."/>
            <person name="Ovreas L."/>
            <person name="Rohde M."/>
            <person name="Galperin M.Y."/>
            <person name="Jogler C."/>
        </authorList>
    </citation>
    <scope>NUCLEOTIDE SEQUENCE [LARGE SCALE GENOMIC DNA]</scope>
    <source>
        <strain evidence="12 13">Spa11</strain>
    </source>
</reference>
<dbReference type="RefSeq" id="WP_145105816.1">
    <property type="nucleotide sequence ID" value="NZ_CP036349.1"/>
</dbReference>
<dbReference type="Gene3D" id="1.20.1560.10">
    <property type="entry name" value="ABC transporter type 1, transmembrane domain"/>
    <property type="match status" value="1"/>
</dbReference>
<dbReference type="InterPro" id="IPR017871">
    <property type="entry name" value="ABC_transporter-like_CS"/>
</dbReference>
<feature type="transmembrane region" description="Helical" evidence="9">
    <location>
        <begin position="322"/>
        <end position="340"/>
    </location>
</feature>
<evidence type="ECO:0000256" key="3">
    <source>
        <dbReference type="ARBA" id="ARBA00022692"/>
    </source>
</evidence>
<evidence type="ECO:0000256" key="7">
    <source>
        <dbReference type="ARBA" id="ARBA00023136"/>
    </source>
</evidence>
<comment type="subcellular location">
    <subcellularLocation>
        <location evidence="1">Cell membrane</location>
        <topology evidence="1">Multi-pass membrane protein</topology>
    </subcellularLocation>
</comment>
<feature type="domain" description="ABC transmembrane type-1" evidence="11">
    <location>
        <begin position="117"/>
        <end position="387"/>
    </location>
</feature>
<evidence type="ECO:0000256" key="9">
    <source>
        <dbReference type="SAM" id="Phobius"/>
    </source>
</evidence>
<evidence type="ECO:0000259" key="10">
    <source>
        <dbReference type="PROSITE" id="PS50893"/>
    </source>
</evidence>
<dbReference type="InterPro" id="IPR036640">
    <property type="entry name" value="ABC1_TM_sf"/>
</dbReference>